<evidence type="ECO:0000256" key="3">
    <source>
        <dbReference type="ARBA" id="ARBA00023027"/>
    </source>
</evidence>
<evidence type="ECO:0000313" key="5">
    <source>
        <dbReference type="Proteomes" id="UP000191663"/>
    </source>
</evidence>
<dbReference type="InterPro" id="IPR005255">
    <property type="entry name" value="PdxA_fam"/>
</dbReference>
<keyword evidence="2" id="KW-0560">Oxidoreductase</keyword>
<dbReference type="SUPFAM" id="SSF53659">
    <property type="entry name" value="Isocitrate/Isopropylmalate dehydrogenase-like"/>
    <property type="match status" value="1"/>
</dbReference>
<name>A0A1V4QFF0_UNCW3</name>
<sequence length="307" mass="34765">MKIGITIGDPAGIGPEIILKALPLFSRDKLYIFANKNILKRTASDLGLTKNFKKIKCMIVDCVRDCDFYYGKPNKKTGQVAMESIDQALKANLDIIITTPIVKEVIKLSHPDFIGHTEYLAQYYQTRKYAMVGLWRDKRIMLMTTHLPLRMIFKKLTAYAVFQKIQLLHWGLKKYFNKVKGSIGVCGLNPHPFEFSLGEDEIIKAGVEKARKKGIDAQGPFSADSIYNRNFDAYLAIYHDQAMIFLKSKKDGLNFTLGLPIIRISPLYGAALDIAGKNLAQTSGLITAIKQGIKIYKNVRRFQRDEH</sequence>
<keyword evidence="1" id="KW-0479">Metal-binding</keyword>
<reference evidence="5" key="1">
    <citation type="submission" date="2017-01" db="EMBL/GenBank/DDBJ databases">
        <title>Novel pathways for hydrocarbon cycling and metabolic interdependencies in hydrothermal sediment communities.</title>
        <authorList>
            <person name="Dombrowski N."/>
            <person name="Seitz K."/>
            <person name="Teske A."/>
            <person name="Baker B."/>
        </authorList>
    </citation>
    <scope>NUCLEOTIDE SEQUENCE [LARGE SCALE GENOMIC DNA]</scope>
</reference>
<dbReference type="Proteomes" id="UP000191663">
    <property type="component" value="Unassembled WGS sequence"/>
</dbReference>
<evidence type="ECO:0000256" key="1">
    <source>
        <dbReference type="ARBA" id="ARBA00022723"/>
    </source>
</evidence>
<dbReference type="GO" id="GO:0046872">
    <property type="term" value="F:metal ion binding"/>
    <property type="evidence" value="ECO:0007669"/>
    <property type="project" value="UniProtKB-KW"/>
</dbReference>
<organism evidence="4 5">
    <name type="scientific">candidate division WOR-3 bacterium 4484_100</name>
    <dbReference type="NCBI Taxonomy" id="1936077"/>
    <lineage>
        <taxon>Bacteria</taxon>
        <taxon>Bacteria division WOR-3</taxon>
    </lineage>
</organism>
<evidence type="ECO:0000313" key="4">
    <source>
        <dbReference type="EMBL" id="OPX18054.1"/>
    </source>
</evidence>
<dbReference type="GO" id="GO:0016491">
    <property type="term" value="F:oxidoreductase activity"/>
    <property type="evidence" value="ECO:0007669"/>
    <property type="project" value="UniProtKB-KW"/>
</dbReference>
<keyword evidence="3" id="KW-0520">NAD</keyword>
<accession>A0A1V4QFF0</accession>
<protein>
    <recommendedName>
        <fullName evidence="6">4-hydroxythreonine-4-phosphate dehydrogenase PdxA</fullName>
    </recommendedName>
</protein>
<proteinExistence type="predicted"/>
<dbReference type="GO" id="GO:0051287">
    <property type="term" value="F:NAD binding"/>
    <property type="evidence" value="ECO:0007669"/>
    <property type="project" value="InterPro"/>
</dbReference>
<dbReference type="Pfam" id="PF04166">
    <property type="entry name" value="PdxA"/>
    <property type="match status" value="1"/>
</dbReference>
<dbReference type="PANTHER" id="PTHR30004:SF6">
    <property type="entry name" value="D-THREONATE 4-PHOSPHATE DEHYDROGENASE"/>
    <property type="match status" value="1"/>
</dbReference>
<dbReference type="AlphaFoldDB" id="A0A1V4QFF0"/>
<evidence type="ECO:0000256" key="2">
    <source>
        <dbReference type="ARBA" id="ARBA00023002"/>
    </source>
</evidence>
<comment type="caution">
    <text evidence="4">The sequence shown here is derived from an EMBL/GenBank/DDBJ whole genome shotgun (WGS) entry which is preliminary data.</text>
</comment>
<dbReference type="Gene3D" id="3.40.718.10">
    <property type="entry name" value="Isopropylmalate Dehydrogenase"/>
    <property type="match status" value="1"/>
</dbReference>
<dbReference type="PANTHER" id="PTHR30004">
    <property type="entry name" value="4-HYDROXYTHREONINE-4-PHOSPHATE DEHYDROGENASE"/>
    <property type="match status" value="1"/>
</dbReference>
<dbReference type="EMBL" id="MUKB01000045">
    <property type="protein sequence ID" value="OPX18054.1"/>
    <property type="molecule type" value="Genomic_DNA"/>
</dbReference>
<gene>
    <name evidence="4" type="ORF">BXT86_03150</name>
</gene>
<evidence type="ECO:0008006" key="6">
    <source>
        <dbReference type="Google" id="ProtNLM"/>
    </source>
</evidence>